<evidence type="ECO:0000256" key="1">
    <source>
        <dbReference type="PROSITE-ProRule" id="PRU00023"/>
    </source>
</evidence>
<dbReference type="SUPFAM" id="SSF48403">
    <property type="entry name" value="Ankyrin repeat"/>
    <property type="match status" value="1"/>
</dbReference>
<accession>A0AAN6PA59</accession>
<feature type="repeat" description="ANK" evidence="1">
    <location>
        <begin position="64"/>
        <end position="91"/>
    </location>
</feature>
<dbReference type="Proteomes" id="UP001303115">
    <property type="component" value="Unassembled WGS sequence"/>
</dbReference>
<keyword evidence="1" id="KW-0040">ANK repeat</keyword>
<comment type="caution">
    <text evidence="2">The sequence shown here is derived from an EMBL/GenBank/DDBJ whole genome shotgun (WGS) entry which is preliminary data.</text>
</comment>
<proteinExistence type="predicted"/>
<protein>
    <recommendedName>
        <fullName evidence="4">Ankyrin repeat domain-containing protein</fullName>
    </recommendedName>
</protein>
<name>A0AAN6PA59_9PEZI</name>
<sequence length="112" mass="12329">MYIAPQESHQIAVHATQAQLLLGSEDDFAQTVAQIAVKAGQTRSGKNRIIYCNMATRFPRDRLVHTAMRHGSLDVLKLLVANGADPASKNRFGDTVVGYLGNFELEEAQRDC</sequence>
<organism evidence="2 3">
    <name type="scientific">Parachaetomium inaequale</name>
    <dbReference type="NCBI Taxonomy" id="2588326"/>
    <lineage>
        <taxon>Eukaryota</taxon>
        <taxon>Fungi</taxon>
        <taxon>Dikarya</taxon>
        <taxon>Ascomycota</taxon>
        <taxon>Pezizomycotina</taxon>
        <taxon>Sordariomycetes</taxon>
        <taxon>Sordariomycetidae</taxon>
        <taxon>Sordariales</taxon>
        <taxon>Chaetomiaceae</taxon>
        <taxon>Parachaetomium</taxon>
    </lineage>
</organism>
<keyword evidence="3" id="KW-1185">Reference proteome</keyword>
<dbReference type="InterPro" id="IPR002110">
    <property type="entry name" value="Ankyrin_rpt"/>
</dbReference>
<evidence type="ECO:0000313" key="2">
    <source>
        <dbReference type="EMBL" id="KAK4034540.1"/>
    </source>
</evidence>
<dbReference type="AlphaFoldDB" id="A0AAN6PA59"/>
<dbReference type="PROSITE" id="PS50088">
    <property type="entry name" value="ANK_REPEAT"/>
    <property type="match status" value="1"/>
</dbReference>
<dbReference type="InterPro" id="IPR036770">
    <property type="entry name" value="Ankyrin_rpt-contain_sf"/>
</dbReference>
<reference evidence="3" key="1">
    <citation type="journal article" date="2023" name="Mol. Phylogenet. Evol.">
        <title>Genome-scale phylogeny and comparative genomics of the fungal order Sordariales.</title>
        <authorList>
            <person name="Hensen N."/>
            <person name="Bonometti L."/>
            <person name="Westerberg I."/>
            <person name="Brannstrom I.O."/>
            <person name="Guillou S."/>
            <person name="Cros-Aarteil S."/>
            <person name="Calhoun S."/>
            <person name="Haridas S."/>
            <person name="Kuo A."/>
            <person name="Mondo S."/>
            <person name="Pangilinan J."/>
            <person name="Riley R."/>
            <person name="LaButti K."/>
            <person name="Andreopoulos B."/>
            <person name="Lipzen A."/>
            <person name="Chen C."/>
            <person name="Yan M."/>
            <person name="Daum C."/>
            <person name="Ng V."/>
            <person name="Clum A."/>
            <person name="Steindorff A."/>
            <person name="Ohm R.A."/>
            <person name="Martin F."/>
            <person name="Silar P."/>
            <person name="Natvig D.O."/>
            <person name="Lalanne C."/>
            <person name="Gautier V."/>
            <person name="Ament-Velasquez S.L."/>
            <person name="Kruys A."/>
            <person name="Hutchinson M.I."/>
            <person name="Powell A.J."/>
            <person name="Barry K."/>
            <person name="Miller A.N."/>
            <person name="Grigoriev I.V."/>
            <person name="Debuchy R."/>
            <person name="Gladieux P."/>
            <person name="Hiltunen Thoren M."/>
            <person name="Johannesson H."/>
        </authorList>
    </citation>
    <scope>NUCLEOTIDE SEQUENCE [LARGE SCALE GENOMIC DNA]</scope>
    <source>
        <strain evidence="3">CBS 284.82</strain>
    </source>
</reference>
<dbReference type="EMBL" id="MU854475">
    <property type="protein sequence ID" value="KAK4034540.1"/>
    <property type="molecule type" value="Genomic_DNA"/>
</dbReference>
<gene>
    <name evidence="2" type="ORF">C8A01DRAFT_49079</name>
</gene>
<evidence type="ECO:0008006" key="4">
    <source>
        <dbReference type="Google" id="ProtNLM"/>
    </source>
</evidence>
<dbReference type="Pfam" id="PF13637">
    <property type="entry name" value="Ank_4"/>
    <property type="match status" value="1"/>
</dbReference>
<evidence type="ECO:0000313" key="3">
    <source>
        <dbReference type="Proteomes" id="UP001303115"/>
    </source>
</evidence>
<dbReference type="Gene3D" id="1.25.40.20">
    <property type="entry name" value="Ankyrin repeat-containing domain"/>
    <property type="match status" value="1"/>
</dbReference>